<dbReference type="CDD" id="cd18783">
    <property type="entry name" value="ABC_6TM_PrtD_LapB_HlyB_like"/>
    <property type="match status" value="1"/>
</dbReference>
<dbReference type="InterPro" id="IPR027417">
    <property type="entry name" value="P-loop_NTPase"/>
</dbReference>
<feature type="transmembrane region" description="Helical" evidence="9">
    <location>
        <begin position="202"/>
        <end position="222"/>
    </location>
</feature>
<dbReference type="Gene3D" id="3.40.50.300">
    <property type="entry name" value="P-loop containing nucleotide triphosphate hydrolases"/>
    <property type="match status" value="1"/>
</dbReference>
<feature type="transmembrane region" description="Helical" evidence="9">
    <location>
        <begin position="164"/>
        <end position="190"/>
    </location>
</feature>
<comment type="subcellular location">
    <subcellularLocation>
        <location evidence="1">Cell membrane</location>
        <topology evidence="1">Multi-pass membrane protein</topology>
    </subcellularLocation>
</comment>
<evidence type="ECO:0000256" key="8">
    <source>
        <dbReference type="ARBA" id="ARBA00023136"/>
    </source>
</evidence>
<dbReference type="Gene3D" id="1.20.1560.10">
    <property type="entry name" value="ABC transporter type 1, transmembrane domain"/>
    <property type="match status" value="1"/>
</dbReference>
<evidence type="ECO:0000313" key="14">
    <source>
        <dbReference type="Proteomes" id="UP000015350"/>
    </source>
</evidence>
<dbReference type="SUPFAM" id="SSF52540">
    <property type="entry name" value="P-loop containing nucleoside triphosphate hydrolases"/>
    <property type="match status" value="1"/>
</dbReference>
<dbReference type="GO" id="GO:0005524">
    <property type="term" value="F:ATP binding"/>
    <property type="evidence" value="ECO:0007669"/>
    <property type="project" value="UniProtKB-KW"/>
</dbReference>
<dbReference type="InterPro" id="IPR039421">
    <property type="entry name" value="Type_1_exporter"/>
</dbReference>
<dbReference type="InterPro" id="IPR011527">
    <property type="entry name" value="ABC1_TM_dom"/>
</dbReference>
<organism evidence="13 14">
    <name type="scientific">Magnetospirillum fulvum MGU-K5</name>
    <dbReference type="NCBI Taxonomy" id="1316936"/>
    <lineage>
        <taxon>Bacteria</taxon>
        <taxon>Pseudomonadati</taxon>
        <taxon>Pseudomonadota</taxon>
        <taxon>Alphaproteobacteria</taxon>
        <taxon>Rhodospirillales</taxon>
        <taxon>Rhodospirillaceae</taxon>
        <taxon>Magnetospirillum</taxon>
    </lineage>
</organism>
<dbReference type="PROSITE" id="PS50929">
    <property type="entry name" value="ABC_TM1F"/>
    <property type="match status" value="1"/>
</dbReference>
<dbReference type="InterPro" id="IPR003593">
    <property type="entry name" value="AAA+_ATPase"/>
</dbReference>
<dbReference type="Pfam" id="PF03412">
    <property type="entry name" value="Peptidase_C39"/>
    <property type="match status" value="1"/>
</dbReference>
<evidence type="ECO:0000256" key="6">
    <source>
        <dbReference type="ARBA" id="ARBA00022840"/>
    </source>
</evidence>
<evidence type="ECO:0000256" key="9">
    <source>
        <dbReference type="SAM" id="Phobius"/>
    </source>
</evidence>
<evidence type="ECO:0000256" key="1">
    <source>
        <dbReference type="ARBA" id="ARBA00004651"/>
    </source>
</evidence>
<dbReference type="GO" id="GO:0016887">
    <property type="term" value="F:ATP hydrolysis activity"/>
    <property type="evidence" value="ECO:0007669"/>
    <property type="project" value="InterPro"/>
</dbReference>
<keyword evidence="6 13" id="KW-0067">ATP-binding</keyword>
<dbReference type="PATRIC" id="fig|1316936.3.peg.2864"/>
<evidence type="ECO:0000256" key="7">
    <source>
        <dbReference type="ARBA" id="ARBA00022989"/>
    </source>
</evidence>
<dbReference type="PROSITE" id="PS00211">
    <property type="entry name" value="ABC_TRANSPORTER_1"/>
    <property type="match status" value="1"/>
</dbReference>
<feature type="domain" description="ABC transmembrane type-1" evidence="11">
    <location>
        <begin position="168"/>
        <end position="447"/>
    </location>
</feature>
<dbReference type="PANTHER" id="PTHR24221:SF647">
    <property type="entry name" value="BLL6336 PROTEIN"/>
    <property type="match status" value="1"/>
</dbReference>
<keyword evidence="4 9" id="KW-0812">Transmembrane</keyword>
<keyword evidence="3" id="KW-1003">Cell membrane</keyword>
<dbReference type="GO" id="GO:0008233">
    <property type="term" value="F:peptidase activity"/>
    <property type="evidence" value="ECO:0007669"/>
    <property type="project" value="InterPro"/>
</dbReference>
<dbReference type="InterPro" id="IPR036640">
    <property type="entry name" value="ABC1_TM_sf"/>
</dbReference>
<accession>S9S9N2</accession>
<dbReference type="InterPro" id="IPR017871">
    <property type="entry name" value="ABC_transporter-like_CS"/>
</dbReference>
<dbReference type="STRING" id="1316936.K678_14372"/>
<dbReference type="Pfam" id="PF00005">
    <property type="entry name" value="ABC_tran"/>
    <property type="match status" value="1"/>
</dbReference>
<comment type="caution">
    <text evidence="13">The sequence shown here is derived from an EMBL/GenBank/DDBJ whole genome shotgun (WGS) entry which is preliminary data.</text>
</comment>
<dbReference type="SUPFAM" id="SSF90123">
    <property type="entry name" value="ABC transporter transmembrane region"/>
    <property type="match status" value="1"/>
</dbReference>
<name>S9S9N2_MAGFU</name>
<keyword evidence="7 9" id="KW-1133">Transmembrane helix</keyword>
<dbReference type="eggNOG" id="COG2274">
    <property type="taxonomic scope" value="Bacteria"/>
</dbReference>
<reference evidence="13 14" key="1">
    <citation type="submission" date="2013-04" db="EMBL/GenBank/DDBJ databases">
        <authorList>
            <person name="Kuznetsov B."/>
            <person name="Ivanovsky R."/>
        </authorList>
    </citation>
    <scope>NUCLEOTIDE SEQUENCE [LARGE SCALE GENOMIC DNA]</scope>
    <source>
        <strain evidence="13 14">MGU-K5</strain>
    </source>
</reference>
<dbReference type="RefSeq" id="WP_021133163.1">
    <property type="nucleotide sequence ID" value="NZ_AQPH01000069.1"/>
</dbReference>
<evidence type="ECO:0000256" key="5">
    <source>
        <dbReference type="ARBA" id="ARBA00022741"/>
    </source>
</evidence>
<evidence type="ECO:0000256" key="4">
    <source>
        <dbReference type="ARBA" id="ARBA00022692"/>
    </source>
</evidence>
<dbReference type="InterPro" id="IPR003439">
    <property type="entry name" value="ABC_transporter-like_ATP-bd"/>
</dbReference>
<gene>
    <name evidence="13" type="ORF">K678_14372</name>
</gene>
<protein>
    <submittedName>
        <fullName evidence="13">Toxin secretion ABC transporter, ATP-binding protein</fullName>
    </submittedName>
</protein>
<sequence>MERLEKRQDTALLSLELVARHHGVDLGLERIAHDYAIRAGDEVSTALVLRIAGESGLKAKALTIRWDDLAKLDGSFPLIARLSNGNSIILSGFRPDPKMEDGGEVIIVDPLAESPTFIPLSRDRLLDLWRGDVIFVKKVFALADEAQPFGLRWFVPEVLRHRAAFAHVAIAGLLLHGIALVTPLFFQVVIDKVLVHNSYETLTILGIGVLIAVVFESVIGFLRNYLLLHTTNKIDIRLSTRIFNHLLHLPLGFFEASSAGVTVQYMQQIEKVRDFLTGKLFTTVLDSWALLVFLPILMLYSLTMAGVVLAFSLLVALTVLVVMPYFRRELTSLYRAEGQRQALLVESIHGMATVKALALEPVLGRRWADSSALAITMQMRVGRVSLSAQAVIGLLEKILTIAIVWIGAVMVFGGSLTVGELVAIQMLSGRVSAPLVQLVSLVNEFQQTGLSIRMLGEIMSRRAEAGGTRNGLRPALRGGITLEGLSFTYPGAPSPALDRIGLDIPAGALVGVVGRSGSGKTTFLRLLQGMYLPSAGFVRFDRIDIREIDLAHLRRSLGVVLQENFIFRGTVRDAIMATQVGASFSEVILAAQMAGADEFIQRLPQGYDTLLEENASNLSGGQKQRLAIARALLAQPPILILDEATSALDPESEAIVQANMAHMAHGRTVIAVSHRLSTLVNADFIVVFDRGRIVAAAPHARLLETCPLYGQLWQQQSAAHLSGTRG</sequence>
<evidence type="ECO:0000256" key="3">
    <source>
        <dbReference type="ARBA" id="ARBA00022475"/>
    </source>
</evidence>
<proteinExistence type="predicted"/>
<evidence type="ECO:0000313" key="13">
    <source>
        <dbReference type="EMBL" id="EPY00768.1"/>
    </source>
</evidence>
<dbReference type="InterPro" id="IPR005074">
    <property type="entry name" value="Peptidase_C39"/>
</dbReference>
<feature type="domain" description="Peptidase C39" evidence="12">
    <location>
        <begin position="3"/>
        <end position="136"/>
    </location>
</feature>
<dbReference type="GO" id="GO:0140359">
    <property type="term" value="F:ABC-type transporter activity"/>
    <property type="evidence" value="ECO:0007669"/>
    <property type="project" value="InterPro"/>
</dbReference>
<evidence type="ECO:0000259" key="12">
    <source>
        <dbReference type="PROSITE" id="PS50990"/>
    </source>
</evidence>
<dbReference type="PROSITE" id="PS50893">
    <property type="entry name" value="ABC_TRANSPORTER_2"/>
    <property type="match status" value="1"/>
</dbReference>
<evidence type="ECO:0000259" key="10">
    <source>
        <dbReference type="PROSITE" id="PS50893"/>
    </source>
</evidence>
<dbReference type="GO" id="GO:0005886">
    <property type="term" value="C:plasma membrane"/>
    <property type="evidence" value="ECO:0007669"/>
    <property type="project" value="UniProtKB-SubCell"/>
</dbReference>
<keyword evidence="8 9" id="KW-0472">Membrane</keyword>
<dbReference type="AlphaFoldDB" id="S9S9N2"/>
<dbReference type="GO" id="GO:0006508">
    <property type="term" value="P:proteolysis"/>
    <property type="evidence" value="ECO:0007669"/>
    <property type="project" value="InterPro"/>
</dbReference>
<dbReference type="SMART" id="SM00382">
    <property type="entry name" value="AAA"/>
    <property type="match status" value="1"/>
</dbReference>
<dbReference type="PROSITE" id="PS50990">
    <property type="entry name" value="PEPTIDASE_C39"/>
    <property type="match status" value="1"/>
</dbReference>
<dbReference type="Gene3D" id="3.90.70.10">
    <property type="entry name" value="Cysteine proteinases"/>
    <property type="match status" value="1"/>
</dbReference>
<dbReference type="FunFam" id="3.40.50.300:FF:000299">
    <property type="entry name" value="ABC transporter ATP-binding protein/permease"/>
    <property type="match status" value="1"/>
</dbReference>
<keyword evidence="2" id="KW-0813">Transport</keyword>
<dbReference type="OrthoDB" id="5288404at2"/>
<feature type="transmembrane region" description="Helical" evidence="9">
    <location>
        <begin position="398"/>
        <end position="418"/>
    </location>
</feature>
<dbReference type="EMBL" id="AQPH01000069">
    <property type="protein sequence ID" value="EPY00768.1"/>
    <property type="molecule type" value="Genomic_DNA"/>
</dbReference>
<dbReference type="Proteomes" id="UP000015350">
    <property type="component" value="Unassembled WGS sequence"/>
</dbReference>
<feature type="domain" description="ABC transporter" evidence="10">
    <location>
        <begin position="480"/>
        <end position="715"/>
    </location>
</feature>
<evidence type="ECO:0000256" key="2">
    <source>
        <dbReference type="ARBA" id="ARBA00022448"/>
    </source>
</evidence>
<dbReference type="GO" id="GO:0034040">
    <property type="term" value="F:ATPase-coupled lipid transmembrane transporter activity"/>
    <property type="evidence" value="ECO:0007669"/>
    <property type="project" value="TreeGrafter"/>
</dbReference>
<feature type="transmembrane region" description="Helical" evidence="9">
    <location>
        <begin position="306"/>
        <end position="326"/>
    </location>
</feature>
<dbReference type="Pfam" id="PF00664">
    <property type="entry name" value="ABC_membrane"/>
    <property type="match status" value="1"/>
</dbReference>
<feature type="transmembrane region" description="Helical" evidence="9">
    <location>
        <begin position="280"/>
        <end position="300"/>
    </location>
</feature>
<keyword evidence="5" id="KW-0547">Nucleotide-binding</keyword>
<dbReference type="PANTHER" id="PTHR24221">
    <property type="entry name" value="ATP-BINDING CASSETTE SUB-FAMILY B"/>
    <property type="match status" value="1"/>
</dbReference>
<evidence type="ECO:0000259" key="11">
    <source>
        <dbReference type="PROSITE" id="PS50929"/>
    </source>
</evidence>